<organism evidence="1">
    <name type="scientific">Podoviridae sp. ctQyH19</name>
    <dbReference type="NCBI Taxonomy" id="2825249"/>
    <lineage>
        <taxon>Viruses</taxon>
        <taxon>Duplodnaviria</taxon>
        <taxon>Heunggongvirae</taxon>
        <taxon>Uroviricota</taxon>
        <taxon>Caudoviricetes</taxon>
    </lineage>
</organism>
<dbReference type="EMBL" id="BK016121">
    <property type="protein sequence ID" value="DAF96840.1"/>
    <property type="molecule type" value="Genomic_DNA"/>
</dbReference>
<sequence length="139" mass="16869">MFTEKRTTFISKSLLLKLKEIGFEFDNLFKIEKKKLKNTADLDEGYNLGKIYAYHKMVEEFDTPSYDQVFSWFRQQGIFGMPQLHYNGKNYDSYEYVIIYNKEGNDYEEVIFGKQFSEYWDAREECILEMIQIYKEEFL</sequence>
<accession>A0A8S5UQR4</accession>
<evidence type="ECO:0000313" key="1">
    <source>
        <dbReference type="EMBL" id="DAF96840.1"/>
    </source>
</evidence>
<reference evidence="1" key="1">
    <citation type="journal article" date="2021" name="Proc. Natl. Acad. Sci. U.S.A.">
        <title>A Catalog of Tens of Thousands of Viruses from Human Metagenomes Reveals Hidden Associations with Chronic Diseases.</title>
        <authorList>
            <person name="Tisza M.J."/>
            <person name="Buck C.B."/>
        </authorList>
    </citation>
    <scope>NUCLEOTIDE SEQUENCE</scope>
    <source>
        <strain evidence="1">CtQyH19</strain>
    </source>
</reference>
<protein>
    <submittedName>
        <fullName evidence="1">Uncharacterized protein</fullName>
    </submittedName>
</protein>
<proteinExistence type="predicted"/>
<name>A0A8S5UQR4_9CAUD</name>